<dbReference type="PANTHER" id="PTHR43774">
    <property type="entry name" value="PEPTIDE METHIONINE SULFOXIDE REDUCTASE"/>
    <property type="match status" value="1"/>
</dbReference>
<feature type="active site" evidence="4">
    <location>
        <position position="30"/>
    </location>
</feature>
<evidence type="ECO:0000256" key="4">
    <source>
        <dbReference type="HAMAP-Rule" id="MF_01401"/>
    </source>
</evidence>
<keyword evidence="1 4" id="KW-0560">Oxidoreductase</keyword>
<dbReference type="GO" id="GO:0033744">
    <property type="term" value="F:L-methionine:thioredoxin-disulfide S-oxidoreductase activity"/>
    <property type="evidence" value="ECO:0007669"/>
    <property type="project" value="RHEA"/>
</dbReference>
<dbReference type="InterPro" id="IPR036509">
    <property type="entry name" value="Met_Sox_Rdtase_MsrA_sf"/>
</dbReference>
<evidence type="ECO:0000256" key="3">
    <source>
        <dbReference type="ARBA" id="ARBA00048782"/>
    </source>
</evidence>
<keyword evidence="8" id="KW-1185">Reference proteome</keyword>
<evidence type="ECO:0000259" key="6">
    <source>
        <dbReference type="Pfam" id="PF01625"/>
    </source>
</evidence>
<feature type="chain" id="PRO_5022708568" description="Peptide methionine sulfoxide reductase MsrA" evidence="5">
    <location>
        <begin position="20"/>
        <end position="192"/>
    </location>
</feature>
<evidence type="ECO:0000256" key="2">
    <source>
        <dbReference type="ARBA" id="ARBA00047806"/>
    </source>
</evidence>
<keyword evidence="5" id="KW-0732">Signal</keyword>
<dbReference type="NCBIfam" id="TIGR00401">
    <property type="entry name" value="msrA"/>
    <property type="match status" value="1"/>
</dbReference>
<dbReference type="SUPFAM" id="SSF55068">
    <property type="entry name" value="Peptide methionine sulfoxide reductase"/>
    <property type="match status" value="1"/>
</dbReference>
<dbReference type="EC" id="1.8.4.11" evidence="4"/>
<reference evidence="7 8" key="1">
    <citation type="submission" date="2019-09" db="EMBL/GenBank/DDBJ databases">
        <authorList>
            <person name="Chen X.-Y."/>
        </authorList>
    </citation>
    <scope>NUCLEOTIDE SEQUENCE [LARGE SCALE GENOMIC DNA]</scope>
    <source>
        <strain evidence="7 8">NY5</strain>
    </source>
</reference>
<organism evidence="7 8">
    <name type="scientific">Pseudohalioglobus sediminis</name>
    <dbReference type="NCBI Taxonomy" id="2606449"/>
    <lineage>
        <taxon>Bacteria</taxon>
        <taxon>Pseudomonadati</taxon>
        <taxon>Pseudomonadota</taxon>
        <taxon>Gammaproteobacteria</taxon>
        <taxon>Cellvibrionales</taxon>
        <taxon>Halieaceae</taxon>
        <taxon>Pseudohalioglobus</taxon>
    </lineage>
</organism>
<dbReference type="Proteomes" id="UP000323708">
    <property type="component" value="Unassembled WGS sequence"/>
</dbReference>
<dbReference type="Gene3D" id="3.30.1060.10">
    <property type="entry name" value="Peptide methionine sulphoxide reductase MsrA"/>
    <property type="match status" value="1"/>
</dbReference>
<comment type="catalytic activity">
    <reaction evidence="3 4">
        <text>[thioredoxin]-disulfide + L-methionine + H2O = L-methionine (S)-S-oxide + [thioredoxin]-dithiol</text>
        <dbReference type="Rhea" id="RHEA:19993"/>
        <dbReference type="Rhea" id="RHEA-COMP:10698"/>
        <dbReference type="Rhea" id="RHEA-COMP:10700"/>
        <dbReference type="ChEBI" id="CHEBI:15377"/>
        <dbReference type="ChEBI" id="CHEBI:29950"/>
        <dbReference type="ChEBI" id="CHEBI:50058"/>
        <dbReference type="ChEBI" id="CHEBI:57844"/>
        <dbReference type="ChEBI" id="CHEBI:58772"/>
        <dbReference type="EC" id="1.8.4.11"/>
    </reaction>
</comment>
<name>A0A5B0X319_9GAMM</name>
<protein>
    <recommendedName>
        <fullName evidence="4">Peptide methionine sulfoxide reductase MsrA</fullName>
        <shortName evidence="4">Protein-methionine-S-oxide reductase</shortName>
        <ecNumber evidence="4">1.8.4.11</ecNumber>
    </recommendedName>
    <alternativeName>
        <fullName evidence="4">Peptide-methionine (S)-S-oxide reductase</fullName>
        <shortName evidence="4">Peptide Met(O) reductase</shortName>
    </alternativeName>
</protein>
<comment type="catalytic activity">
    <reaction evidence="2 4">
        <text>L-methionyl-[protein] + [thioredoxin]-disulfide + H2O = L-methionyl-(S)-S-oxide-[protein] + [thioredoxin]-dithiol</text>
        <dbReference type="Rhea" id="RHEA:14217"/>
        <dbReference type="Rhea" id="RHEA-COMP:10698"/>
        <dbReference type="Rhea" id="RHEA-COMP:10700"/>
        <dbReference type="Rhea" id="RHEA-COMP:12313"/>
        <dbReference type="Rhea" id="RHEA-COMP:12315"/>
        <dbReference type="ChEBI" id="CHEBI:15377"/>
        <dbReference type="ChEBI" id="CHEBI:16044"/>
        <dbReference type="ChEBI" id="CHEBI:29950"/>
        <dbReference type="ChEBI" id="CHEBI:44120"/>
        <dbReference type="ChEBI" id="CHEBI:50058"/>
        <dbReference type="EC" id="1.8.4.11"/>
    </reaction>
</comment>
<proteinExistence type="inferred from homology"/>
<comment type="function">
    <text evidence="4">Has an important function as a repair enzyme for proteins that have been inactivated by oxidation. Catalyzes the reversible oxidation-reduction of methionine sulfoxide in proteins to methionine.</text>
</comment>
<dbReference type="EMBL" id="VTUX01000003">
    <property type="protein sequence ID" value="KAA1192559.1"/>
    <property type="molecule type" value="Genomic_DNA"/>
</dbReference>
<comment type="caution">
    <text evidence="7">The sequence shown here is derived from an EMBL/GenBank/DDBJ whole genome shotgun (WGS) entry which is preliminary data.</text>
</comment>
<comment type="similarity">
    <text evidence="4">Belongs to the MsrA Met sulfoxide reductase family.</text>
</comment>
<accession>A0A5B0X319</accession>
<dbReference type="HAMAP" id="MF_01401">
    <property type="entry name" value="MsrA"/>
    <property type="match status" value="1"/>
</dbReference>
<dbReference type="PANTHER" id="PTHR43774:SF1">
    <property type="entry name" value="PEPTIDE METHIONINE SULFOXIDE REDUCTASE MSRA 2"/>
    <property type="match status" value="1"/>
</dbReference>
<dbReference type="Pfam" id="PF01625">
    <property type="entry name" value="PMSR"/>
    <property type="match status" value="1"/>
</dbReference>
<feature type="domain" description="Peptide methionine sulphoxide reductase MsrA" evidence="6">
    <location>
        <begin position="24"/>
        <end position="170"/>
    </location>
</feature>
<feature type="signal peptide" evidence="5">
    <location>
        <begin position="1"/>
        <end position="19"/>
    </location>
</feature>
<sequence>MYKALFLTFFVILASGARADTEVAYFAGGCFWCMESNYQEQDGVLDVVSGFTGGTLANPTYKGNHEGHFEAIKVTFNPEVISYRELLDLFWVSIDPFDNAGQFCDKGFSYRSAIFPADTGQRALAEQSKQRVVERFPGQTVHTEIRDVTEFWPVEEYHQDYYLKNPVRYNYYRWNCGRDQRTKEIWGEAAAH</sequence>
<dbReference type="GO" id="GO:0008113">
    <property type="term" value="F:peptide-methionine (S)-S-oxide reductase activity"/>
    <property type="evidence" value="ECO:0007669"/>
    <property type="project" value="UniProtKB-UniRule"/>
</dbReference>
<evidence type="ECO:0000313" key="7">
    <source>
        <dbReference type="EMBL" id="KAA1192559.1"/>
    </source>
</evidence>
<dbReference type="RefSeq" id="WP_149610842.1">
    <property type="nucleotide sequence ID" value="NZ_VTUX01000003.1"/>
</dbReference>
<evidence type="ECO:0000313" key="8">
    <source>
        <dbReference type="Proteomes" id="UP000323708"/>
    </source>
</evidence>
<dbReference type="InterPro" id="IPR002569">
    <property type="entry name" value="Met_Sox_Rdtase_MsrA_dom"/>
</dbReference>
<dbReference type="AlphaFoldDB" id="A0A5B0X319"/>
<gene>
    <name evidence="4 7" type="primary">msrA</name>
    <name evidence="7" type="ORF">F0M18_07770</name>
</gene>
<evidence type="ECO:0000256" key="1">
    <source>
        <dbReference type="ARBA" id="ARBA00023002"/>
    </source>
</evidence>
<evidence type="ECO:0000256" key="5">
    <source>
        <dbReference type="SAM" id="SignalP"/>
    </source>
</evidence>